<dbReference type="GO" id="GO:0090563">
    <property type="term" value="F:protein-phosphocysteine-sugar phosphotransferase activity"/>
    <property type="evidence" value="ECO:0007669"/>
    <property type="project" value="TreeGrafter"/>
</dbReference>
<evidence type="ECO:0000256" key="1">
    <source>
        <dbReference type="ARBA" id="ARBA00004429"/>
    </source>
</evidence>
<organism evidence="11 12">
    <name type="scientific">Cetobacterium somerae ATCC BAA-474</name>
    <dbReference type="NCBI Taxonomy" id="1319815"/>
    <lineage>
        <taxon>Bacteria</taxon>
        <taxon>Fusobacteriati</taxon>
        <taxon>Fusobacteriota</taxon>
        <taxon>Fusobacteriia</taxon>
        <taxon>Fusobacteriales</taxon>
        <taxon>Fusobacteriaceae</taxon>
        <taxon>Cetobacterium</taxon>
    </lineage>
</organism>
<feature type="transmembrane region" description="Helical" evidence="9">
    <location>
        <begin position="268"/>
        <end position="286"/>
    </location>
</feature>
<dbReference type="PROSITE" id="PS51104">
    <property type="entry name" value="PTS_EIIC_TYPE_2"/>
    <property type="match status" value="1"/>
</dbReference>
<dbReference type="NCBIfam" id="TIGR01427">
    <property type="entry name" value="PTS_IIC_fructo"/>
    <property type="match status" value="1"/>
</dbReference>
<accession>U7VF46</accession>
<protein>
    <submittedName>
        <fullName evidence="11">Phosphotransferase system, EIIC</fullName>
    </submittedName>
</protein>
<feature type="transmembrane region" description="Helical" evidence="9">
    <location>
        <begin position="210"/>
        <end position="229"/>
    </location>
</feature>
<dbReference type="GO" id="GO:0009401">
    <property type="term" value="P:phosphoenolpyruvate-dependent sugar phosphotransferase system"/>
    <property type="evidence" value="ECO:0007669"/>
    <property type="project" value="UniProtKB-KW"/>
</dbReference>
<feature type="transmembrane region" description="Helical" evidence="9">
    <location>
        <begin position="306"/>
        <end position="326"/>
    </location>
</feature>
<keyword evidence="12" id="KW-1185">Reference proteome</keyword>
<keyword evidence="6 9" id="KW-0812">Transmembrane</keyword>
<dbReference type="InterPro" id="IPR050864">
    <property type="entry name" value="Bacterial_PTS_Sugar_Transport"/>
</dbReference>
<keyword evidence="7 9" id="KW-1133">Transmembrane helix</keyword>
<keyword evidence="11" id="KW-0808">Transferase</keyword>
<evidence type="ECO:0000313" key="12">
    <source>
        <dbReference type="Proteomes" id="UP000017081"/>
    </source>
</evidence>
<proteinExistence type="predicted"/>
<dbReference type="Proteomes" id="UP000017081">
    <property type="component" value="Unassembled WGS sequence"/>
</dbReference>
<name>U7VF46_9FUSO</name>
<dbReference type="GO" id="GO:0005886">
    <property type="term" value="C:plasma membrane"/>
    <property type="evidence" value="ECO:0007669"/>
    <property type="project" value="UniProtKB-SubCell"/>
</dbReference>
<feature type="domain" description="PTS EIIC type-2" evidence="10">
    <location>
        <begin position="8"/>
        <end position="337"/>
    </location>
</feature>
<feature type="transmembrane region" description="Helical" evidence="9">
    <location>
        <begin position="12"/>
        <end position="36"/>
    </location>
</feature>
<dbReference type="PATRIC" id="fig|1319815.3.peg.420"/>
<reference evidence="11 12" key="1">
    <citation type="submission" date="2013-08" db="EMBL/GenBank/DDBJ databases">
        <authorList>
            <person name="Weinstock G."/>
            <person name="Sodergren E."/>
            <person name="Wylie T."/>
            <person name="Fulton L."/>
            <person name="Fulton R."/>
            <person name="Fronick C."/>
            <person name="O'Laughlin M."/>
            <person name="Godfrey J."/>
            <person name="Miner T."/>
            <person name="Herter B."/>
            <person name="Appelbaum E."/>
            <person name="Cordes M."/>
            <person name="Lek S."/>
            <person name="Wollam A."/>
            <person name="Pepin K.H."/>
            <person name="Palsikar V.B."/>
            <person name="Mitreva M."/>
            <person name="Wilson R.K."/>
        </authorList>
    </citation>
    <scope>NUCLEOTIDE SEQUENCE [LARGE SCALE GENOMIC DNA]</scope>
    <source>
        <strain evidence="11 12">ATCC BAA-474</strain>
    </source>
</reference>
<evidence type="ECO:0000259" key="10">
    <source>
        <dbReference type="PROSITE" id="PS51104"/>
    </source>
</evidence>
<dbReference type="Pfam" id="PF02378">
    <property type="entry name" value="PTS_EIIC"/>
    <property type="match status" value="1"/>
</dbReference>
<dbReference type="eggNOG" id="COG1299">
    <property type="taxonomic scope" value="Bacteria"/>
</dbReference>
<evidence type="ECO:0000256" key="2">
    <source>
        <dbReference type="ARBA" id="ARBA00022448"/>
    </source>
</evidence>
<dbReference type="GO" id="GO:0008982">
    <property type="term" value="F:protein-N(PI)-phosphohistidine-sugar phosphotransferase activity"/>
    <property type="evidence" value="ECO:0007669"/>
    <property type="project" value="InterPro"/>
</dbReference>
<comment type="subcellular location">
    <subcellularLocation>
        <location evidence="1">Cell inner membrane</location>
        <topology evidence="1">Multi-pass membrane protein</topology>
    </subcellularLocation>
</comment>
<evidence type="ECO:0000256" key="8">
    <source>
        <dbReference type="ARBA" id="ARBA00023136"/>
    </source>
</evidence>
<evidence type="ECO:0000256" key="9">
    <source>
        <dbReference type="SAM" id="Phobius"/>
    </source>
</evidence>
<dbReference type="GO" id="GO:0005351">
    <property type="term" value="F:carbohydrate:proton symporter activity"/>
    <property type="evidence" value="ECO:0007669"/>
    <property type="project" value="InterPro"/>
</dbReference>
<comment type="caution">
    <text evidence="11">The sequence shown here is derived from an EMBL/GenBank/DDBJ whole genome shotgun (WGS) entry which is preliminary data.</text>
</comment>
<keyword evidence="8 9" id="KW-0472">Membrane</keyword>
<sequence>MKLKDLQIKKHLLTGISFMLPLVVAAGLCIAIGQIIPRFGIETKISEVLVNLGVYGMTLLVPVFCASIAYSIADKPGIAPGLVLGYLANEIKAGFLGGILFGFVVGFFVLWLKKNLKVPKTMEGLVPVMLIPLISMVVCGLGAYFIIGIPIVALQSFLLEFLTSLDGKAKFITGAIIGGMVGFDFGGPVNKTASIFADGLILNGIYGPEAVKVMVAMIPPIGLGLSVLLTKHKYTKAEIEGTKVAFPMGLCMITEGVIPIAARDPFRVIAASVAGGMIGGGLSMLWDVGSSIPSGGVFIIPFVENPLGFVAALSIGSITTALVLSISKKVPSEEDEGELIIEQDIELDDFNIETI</sequence>
<dbReference type="HOGENOM" id="CLU_013155_0_1_0"/>
<evidence type="ECO:0000256" key="7">
    <source>
        <dbReference type="ARBA" id="ARBA00022989"/>
    </source>
</evidence>
<dbReference type="InterPro" id="IPR006327">
    <property type="entry name" value="PTS_IIC_fruc"/>
</dbReference>
<keyword evidence="2" id="KW-0813">Transport</keyword>
<evidence type="ECO:0000256" key="5">
    <source>
        <dbReference type="ARBA" id="ARBA00022683"/>
    </source>
</evidence>
<feature type="transmembrane region" description="Helical" evidence="9">
    <location>
        <begin position="48"/>
        <end position="73"/>
    </location>
</feature>
<dbReference type="PANTHER" id="PTHR30505:SF0">
    <property type="entry name" value="FRUCTOSE-LIKE PTS SYSTEM EIIBC COMPONENT-RELATED"/>
    <property type="match status" value="1"/>
</dbReference>
<keyword evidence="3" id="KW-1003">Cell membrane</keyword>
<evidence type="ECO:0000256" key="6">
    <source>
        <dbReference type="ARBA" id="ARBA00022692"/>
    </source>
</evidence>
<feature type="transmembrane region" description="Helical" evidence="9">
    <location>
        <begin position="93"/>
        <end position="112"/>
    </location>
</feature>
<dbReference type="InterPro" id="IPR013014">
    <property type="entry name" value="PTS_EIIC_2"/>
</dbReference>
<dbReference type="AlphaFoldDB" id="U7VF46"/>
<dbReference type="InterPro" id="IPR003352">
    <property type="entry name" value="PTS_EIIC"/>
</dbReference>
<feature type="transmembrane region" description="Helical" evidence="9">
    <location>
        <begin position="124"/>
        <end position="153"/>
    </location>
</feature>
<keyword evidence="5" id="KW-0598">Phosphotransferase system</keyword>
<dbReference type="EMBL" id="AXZF01000015">
    <property type="protein sequence ID" value="ERT69744.1"/>
    <property type="molecule type" value="Genomic_DNA"/>
</dbReference>
<dbReference type="STRING" id="1319815.HMPREF0202_00436"/>
<dbReference type="PANTHER" id="PTHR30505">
    <property type="entry name" value="FRUCTOSE-LIKE PERMEASE"/>
    <property type="match status" value="1"/>
</dbReference>
<evidence type="ECO:0000256" key="4">
    <source>
        <dbReference type="ARBA" id="ARBA00022597"/>
    </source>
</evidence>
<keyword evidence="4" id="KW-0762">Sugar transport</keyword>
<dbReference type="RefSeq" id="WP_023049984.1">
    <property type="nucleotide sequence ID" value="NZ_CP173065.2"/>
</dbReference>
<evidence type="ECO:0000313" key="11">
    <source>
        <dbReference type="EMBL" id="ERT69744.1"/>
    </source>
</evidence>
<gene>
    <name evidence="11" type="ORF">HMPREF0202_00436</name>
</gene>
<evidence type="ECO:0000256" key="3">
    <source>
        <dbReference type="ARBA" id="ARBA00022475"/>
    </source>
</evidence>